<keyword evidence="3" id="KW-1185">Reference proteome</keyword>
<dbReference type="AlphaFoldDB" id="A0A5B7KDD8"/>
<protein>
    <submittedName>
        <fullName evidence="2">Uncharacterized protein</fullName>
    </submittedName>
</protein>
<reference evidence="2 3" key="1">
    <citation type="submission" date="2019-05" db="EMBL/GenBank/DDBJ databases">
        <title>Another draft genome of Portunus trituberculatus and its Hox gene families provides insights of decapod evolution.</title>
        <authorList>
            <person name="Jeong J.-H."/>
            <person name="Song I."/>
            <person name="Kim S."/>
            <person name="Choi T."/>
            <person name="Kim D."/>
            <person name="Ryu S."/>
            <person name="Kim W."/>
        </authorList>
    </citation>
    <scope>NUCLEOTIDE SEQUENCE [LARGE SCALE GENOMIC DNA]</scope>
    <source>
        <tissue evidence="2">Muscle</tissue>
    </source>
</reference>
<dbReference type="Proteomes" id="UP000324222">
    <property type="component" value="Unassembled WGS sequence"/>
</dbReference>
<name>A0A5B7KDD8_PORTR</name>
<evidence type="ECO:0000256" key="1">
    <source>
        <dbReference type="SAM" id="MobiDB-lite"/>
    </source>
</evidence>
<proteinExistence type="predicted"/>
<gene>
    <name evidence="2" type="ORF">E2C01_100567</name>
</gene>
<evidence type="ECO:0000313" key="3">
    <source>
        <dbReference type="Proteomes" id="UP000324222"/>
    </source>
</evidence>
<comment type="caution">
    <text evidence="2">The sequence shown here is derived from an EMBL/GenBank/DDBJ whole genome shotgun (WGS) entry which is preliminary data.</text>
</comment>
<dbReference type="EMBL" id="VSRR010143159">
    <property type="protein sequence ID" value="MPD04856.1"/>
    <property type="molecule type" value="Genomic_DNA"/>
</dbReference>
<accession>A0A5B7KDD8</accession>
<feature type="compositionally biased region" description="Basic and acidic residues" evidence="1">
    <location>
        <begin position="1"/>
        <end position="11"/>
    </location>
</feature>
<sequence length="77" mass="8944">MIDKWQAETRVTKGRVRPSTDKSRTKRSHPDMLSTGEPAVQCPTKEHKGRASNTRPSYRLYHYIFRLFLTAAMLHLS</sequence>
<feature type="region of interest" description="Disordered" evidence="1">
    <location>
        <begin position="1"/>
        <end position="53"/>
    </location>
</feature>
<organism evidence="2 3">
    <name type="scientific">Portunus trituberculatus</name>
    <name type="common">Swimming crab</name>
    <name type="synonym">Neptunus trituberculatus</name>
    <dbReference type="NCBI Taxonomy" id="210409"/>
    <lineage>
        <taxon>Eukaryota</taxon>
        <taxon>Metazoa</taxon>
        <taxon>Ecdysozoa</taxon>
        <taxon>Arthropoda</taxon>
        <taxon>Crustacea</taxon>
        <taxon>Multicrustacea</taxon>
        <taxon>Malacostraca</taxon>
        <taxon>Eumalacostraca</taxon>
        <taxon>Eucarida</taxon>
        <taxon>Decapoda</taxon>
        <taxon>Pleocyemata</taxon>
        <taxon>Brachyura</taxon>
        <taxon>Eubrachyura</taxon>
        <taxon>Portunoidea</taxon>
        <taxon>Portunidae</taxon>
        <taxon>Portuninae</taxon>
        <taxon>Portunus</taxon>
    </lineage>
</organism>
<evidence type="ECO:0000313" key="2">
    <source>
        <dbReference type="EMBL" id="MPD04856.1"/>
    </source>
</evidence>